<accession>A0ACC0WD59</accession>
<dbReference type="Proteomes" id="UP001163321">
    <property type="component" value="Chromosome 2"/>
</dbReference>
<sequence>MEVHKALEASARAADDGTAVTDVSIESVSPHGEVMPEVPGRPLFDEFYDDWAAFDAAIARAMAAYHPIRKRSSLTFEVYNRTVSKGRHDRKIIAEFLSKTFKCTHGIKFRSRGSGKRMRHKLRDIGCPFHIYASAVEFGPTYRVKVRIHDKHNHSIGPDSMKMLTGAFNESDYELVTHDKEHETTEAAASEMDAQHMEHGMGSAETAYERHMREEFAEAEAQHMHVQAHARAVVQADVDAQSQAYHFAQTQVLLKAQAEVQAITDAHVQARAQALLQHTPTQPQSQSVDAADILSGSGNDSETLLDGAIDSTMGDDVFSSSAAVHSTTSDVAVAVTSTIPTTGLKGENQGTATFEPTMTLESLRKRIADFADERDWNQVNSRFA</sequence>
<dbReference type="EMBL" id="CM047581">
    <property type="protein sequence ID" value="KAI9916502.1"/>
    <property type="molecule type" value="Genomic_DNA"/>
</dbReference>
<keyword evidence="2" id="KW-1185">Reference proteome</keyword>
<organism evidence="1 2">
    <name type="scientific">Peronosclerospora sorghi</name>
    <dbReference type="NCBI Taxonomy" id="230839"/>
    <lineage>
        <taxon>Eukaryota</taxon>
        <taxon>Sar</taxon>
        <taxon>Stramenopiles</taxon>
        <taxon>Oomycota</taxon>
        <taxon>Peronosporomycetes</taxon>
        <taxon>Peronosporales</taxon>
        <taxon>Peronosporaceae</taxon>
        <taxon>Peronosclerospora</taxon>
    </lineage>
</organism>
<proteinExistence type="predicted"/>
<evidence type="ECO:0000313" key="1">
    <source>
        <dbReference type="EMBL" id="KAI9916502.1"/>
    </source>
</evidence>
<comment type="caution">
    <text evidence="1">The sequence shown here is derived from an EMBL/GenBank/DDBJ whole genome shotgun (WGS) entry which is preliminary data.</text>
</comment>
<protein>
    <submittedName>
        <fullName evidence="1">Uncharacterized protein</fullName>
    </submittedName>
</protein>
<reference evidence="1 2" key="1">
    <citation type="journal article" date="2022" name="bioRxiv">
        <title>The genome of the oomycete Peronosclerospora sorghi, a cosmopolitan pathogen of maize and sorghum, is inflated with dispersed pseudogenes.</title>
        <authorList>
            <person name="Fletcher K."/>
            <person name="Martin F."/>
            <person name="Isakeit T."/>
            <person name="Cavanaugh K."/>
            <person name="Magill C."/>
            <person name="Michelmore R."/>
        </authorList>
    </citation>
    <scope>NUCLEOTIDE SEQUENCE [LARGE SCALE GENOMIC DNA]</scope>
    <source>
        <strain evidence="1">P6</strain>
    </source>
</reference>
<name>A0ACC0WD59_9STRA</name>
<gene>
    <name evidence="1" type="ORF">PsorP6_017983</name>
</gene>
<evidence type="ECO:0000313" key="2">
    <source>
        <dbReference type="Proteomes" id="UP001163321"/>
    </source>
</evidence>